<evidence type="ECO:0000313" key="2">
    <source>
        <dbReference type="EMBL" id="EPS29433.1"/>
    </source>
</evidence>
<dbReference type="AlphaFoldDB" id="S8ATJ5"/>
<evidence type="ECO:0000256" key="1">
    <source>
        <dbReference type="SAM" id="MobiDB-lite"/>
    </source>
</evidence>
<feature type="region of interest" description="Disordered" evidence="1">
    <location>
        <begin position="1"/>
        <end position="39"/>
    </location>
</feature>
<dbReference type="HOGENOM" id="CLU_2264643_0_0_1"/>
<feature type="compositionally biased region" description="Polar residues" evidence="1">
    <location>
        <begin position="1"/>
        <end position="12"/>
    </location>
</feature>
<keyword evidence="3" id="KW-1185">Reference proteome</keyword>
<dbReference type="EMBL" id="KB644411">
    <property type="protein sequence ID" value="EPS29433.1"/>
    <property type="molecule type" value="Genomic_DNA"/>
</dbReference>
<accession>S8ATJ5</accession>
<proteinExistence type="predicted"/>
<organism evidence="2 3">
    <name type="scientific">Penicillium oxalicum (strain 114-2 / CGMCC 5302)</name>
    <name type="common">Penicillium decumbens</name>
    <dbReference type="NCBI Taxonomy" id="933388"/>
    <lineage>
        <taxon>Eukaryota</taxon>
        <taxon>Fungi</taxon>
        <taxon>Dikarya</taxon>
        <taxon>Ascomycota</taxon>
        <taxon>Pezizomycotina</taxon>
        <taxon>Eurotiomycetes</taxon>
        <taxon>Eurotiomycetidae</taxon>
        <taxon>Eurotiales</taxon>
        <taxon>Aspergillaceae</taxon>
        <taxon>Penicillium</taxon>
    </lineage>
</organism>
<dbReference type="Proteomes" id="UP000019376">
    <property type="component" value="Unassembled WGS sequence"/>
</dbReference>
<sequence length="103" mass="11213">MTTTSLATIMPTSSGSNNGGHSGGSNPRAPDRDEDGSLPHLHILSKHGYNCLWPTAPNVYEFWSTYADKDAGVWVCNWKEYPFPHQGANKFIGLGPDQKIPGI</sequence>
<reference evidence="2 3" key="1">
    <citation type="journal article" date="2013" name="PLoS ONE">
        <title>Genomic and secretomic analyses reveal unique features of the lignocellulolytic enzyme system of Penicillium decumbens.</title>
        <authorList>
            <person name="Liu G."/>
            <person name="Zhang L."/>
            <person name="Wei X."/>
            <person name="Zou G."/>
            <person name="Qin Y."/>
            <person name="Ma L."/>
            <person name="Li J."/>
            <person name="Zheng H."/>
            <person name="Wang S."/>
            <person name="Wang C."/>
            <person name="Xun L."/>
            <person name="Zhao G.-P."/>
            <person name="Zhou Z."/>
            <person name="Qu Y."/>
        </authorList>
    </citation>
    <scope>NUCLEOTIDE SEQUENCE [LARGE SCALE GENOMIC DNA]</scope>
    <source>
        <strain evidence="3">114-2 / CGMCC 5302</strain>
    </source>
</reference>
<protein>
    <submittedName>
        <fullName evidence="2">Uncharacterized protein</fullName>
    </submittedName>
</protein>
<evidence type="ECO:0000313" key="3">
    <source>
        <dbReference type="Proteomes" id="UP000019376"/>
    </source>
</evidence>
<name>S8ATJ5_PENO1</name>
<gene>
    <name evidence="2" type="ORF">PDE_04382</name>
</gene>